<dbReference type="Proteomes" id="UP000295151">
    <property type="component" value="Unassembled WGS sequence"/>
</dbReference>
<evidence type="ECO:0000313" key="2">
    <source>
        <dbReference type="EMBL" id="TDU83714.1"/>
    </source>
</evidence>
<feature type="transmembrane region" description="Helical" evidence="1">
    <location>
        <begin position="15"/>
        <end position="37"/>
    </location>
</feature>
<name>A0A4R7SWT8_9ACTN</name>
<comment type="caution">
    <text evidence="2">The sequence shown here is derived from an EMBL/GenBank/DDBJ whole genome shotgun (WGS) entry which is preliminary data.</text>
</comment>
<sequence length="69" mass="7199">MGEPPRRTGRISSQVWRSLLFTALGFAMTVAGLILSATGDGPVGLAIALLAFGSILVVAGAYRRQGERP</sequence>
<keyword evidence="1" id="KW-0812">Transmembrane</keyword>
<evidence type="ECO:0000256" key="1">
    <source>
        <dbReference type="SAM" id="Phobius"/>
    </source>
</evidence>
<proteinExistence type="predicted"/>
<evidence type="ECO:0000313" key="3">
    <source>
        <dbReference type="Proteomes" id="UP000295151"/>
    </source>
</evidence>
<keyword evidence="1" id="KW-0472">Membrane</keyword>
<keyword evidence="3" id="KW-1185">Reference proteome</keyword>
<organism evidence="2 3">
    <name type="scientific">Kribbella voronezhensis</name>
    <dbReference type="NCBI Taxonomy" id="2512212"/>
    <lineage>
        <taxon>Bacteria</taxon>
        <taxon>Bacillati</taxon>
        <taxon>Actinomycetota</taxon>
        <taxon>Actinomycetes</taxon>
        <taxon>Propionibacteriales</taxon>
        <taxon>Kribbellaceae</taxon>
        <taxon>Kribbella</taxon>
    </lineage>
</organism>
<reference evidence="2 3" key="1">
    <citation type="submission" date="2019-03" db="EMBL/GenBank/DDBJ databases">
        <title>Genomic Encyclopedia of Type Strains, Phase III (KMG-III): the genomes of soil and plant-associated and newly described type strains.</title>
        <authorList>
            <person name="Whitman W."/>
        </authorList>
    </citation>
    <scope>NUCLEOTIDE SEQUENCE [LARGE SCALE GENOMIC DNA]</scope>
    <source>
        <strain evidence="2 3">VKM Ac-2575</strain>
    </source>
</reference>
<accession>A0A4R7SWT8</accession>
<dbReference type="AlphaFoldDB" id="A0A4R7SWT8"/>
<dbReference type="EMBL" id="SOCE01000002">
    <property type="protein sequence ID" value="TDU83714.1"/>
    <property type="molecule type" value="Genomic_DNA"/>
</dbReference>
<feature type="transmembrane region" description="Helical" evidence="1">
    <location>
        <begin position="43"/>
        <end position="62"/>
    </location>
</feature>
<protein>
    <submittedName>
        <fullName evidence="2">Uncharacterized protein</fullName>
    </submittedName>
</protein>
<keyword evidence="1" id="KW-1133">Transmembrane helix</keyword>
<gene>
    <name evidence="2" type="ORF">EV138_6178</name>
</gene>